<dbReference type="Pfam" id="PF18898">
    <property type="entry name" value="DUF5654"/>
    <property type="match status" value="1"/>
</dbReference>
<accession>A0ABT4IHH9</accession>
<keyword evidence="3" id="KW-1185">Reference proteome</keyword>
<dbReference type="EMBL" id="JAPTGB010000017">
    <property type="protein sequence ID" value="MCZ0861202.1"/>
    <property type="molecule type" value="Genomic_DNA"/>
</dbReference>
<gene>
    <name evidence="2" type="ORF">O0S10_08210</name>
</gene>
<dbReference type="RefSeq" id="WP_268925390.1">
    <property type="nucleotide sequence ID" value="NZ_JAPTGB010000017.1"/>
</dbReference>
<organism evidence="2 3">
    <name type="scientific">Methanocorpusculum petauri</name>
    <dbReference type="NCBI Taxonomy" id="3002863"/>
    <lineage>
        <taxon>Archaea</taxon>
        <taxon>Methanobacteriati</taxon>
        <taxon>Methanobacteriota</taxon>
        <taxon>Stenosarchaea group</taxon>
        <taxon>Methanomicrobia</taxon>
        <taxon>Methanomicrobiales</taxon>
        <taxon>Methanocorpusculaceae</taxon>
        <taxon>Methanocorpusculum</taxon>
    </lineage>
</organism>
<evidence type="ECO:0000313" key="3">
    <source>
        <dbReference type="Proteomes" id="UP001141422"/>
    </source>
</evidence>
<name>A0ABT4IHH9_9EURY</name>
<evidence type="ECO:0000313" key="2">
    <source>
        <dbReference type="EMBL" id="MCZ0861202.1"/>
    </source>
</evidence>
<keyword evidence="1" id="KW-0472">Membrane</keyword>
<feature type="transmembrane region" description="Helical" evidence="1">
    <location>
        <begin position="48"/>
        <end position="68"/>
    </location>
</feature>
<keyword evidence="1" id="KW-0812">Transmembrane</keyword>
<reference evidence="2" key="1">
    <citation type="submission" date="2022-12" db="EMBL/GenBank/DDBJ databases">
        <title>Isolation and characterisation of novel Methanocorpusculum spp. from native Australian herbivores indicates the genus is ancestrally host-associated.</title>
        <authorList>
            <person name="Volmer J.G."/>
            <person name="Soo R.M."/>
            <person name="Evans P.N."/>
            <person name="Hoedt E.C."/>
            <person name="Astorga Alsina A.L."/>
            <person name="Woodcroft B.J."/>
            <person name="Tyson G.W."/>
            <person name="Hugenholtz P."/>
            <person name="Morrison M."/>
        </authorList>
    </citation>
    <scope>NUCLEOTIDE SEQUENCE</scope>
    <source>
        <strain evidence="2">MG</strain>
    </source>
</reference>
<protein>
    <submittedName>
        <fullName evidence="2">DUF5654 family protein</fullName>
    </submittedName>
</protein>
<sequence length="83" mass="8880">MSFSVDVIDKLAALVTAAFGLVAALAWNSAIQAVFKEVFGDQSSIPAMLGYAVFVTVIAVIFTLWIGFVSNKAKGKIEPEKKE</sequence>
<dbReference type="InterPro" id="IPR043713">
    <property type="entry name" value="DUF5654"/>
</dbReference>
<proteinExistence type="predicted"/>
<comment type="caution">
    <text evidence="2">The sequence shown here is derived from an EMBL/GenBank/DDBJ whole genome shotgun (WGS) entry which is preliminary data.</text>
</comment>
<dbReference type="Proteomes" id="UP001141422">
    <property type="component" value="Unassembled WGS sequence"/>
</dbReference>
<keyword evidence="1" id="KW-1133">Transmembrane helix</keyword>
<evidence type="ECO:0000256" key="1">
    <source>
        <dbReference type="SAM" id="Phobius"/>
    </source>
</evidence>